<accession>A0ABV6HGY8</accession>
<dbReference type="Pfam" id="PF00535">
    <property type="entry name" value="Glycos_transf_2"/>
    <property type="match status" value="1"/>
</dbReference>
<dbReference type="PANTHER" id="PTHR43685:SF2">
    <property type="entry name" value="GLYCOSYLTRANSFERASE 2-LIKE DOMAIN-CONTAINING PROTEIN"/>
    <property type="match status" value="1"/>
</dbReference>
<sequence length="313" mass="36708">MVEFSICIPAYKSRYLQSCIESILQQTIDNFELIILNDCSPEPVDLIVQQFEDNRIHYYRNDKNVGAINLVDNWNKCLSLAKGKYLMIMGDDDELEPDYLQEFSKLIQQYPTLNVYHCRSKIINDEGETMMLTPAHPSFENVYDSIWHRLAQYRSNYISDFVYRVEPLRKQDGFYKLPLAWGSDDITAFMATGQLGIAHTNKAVFRYRSNALSITSTGNNLHKMEANIGYANWLRAFLSEKPANEEALVIHRYLVKKQDYLMSKRKIFTMALSMRYSLFGNFWLWLKHRRVFDIQIKDIFIAAVKSINLRETK</sequence>
<dbReference type="CDD" id="cd00761">
    <property type="entry name" value="Glyco_tranf_GTA_type"/>
    <property type="match status" value="1"/>
</dbReference>
<dbReference type="Gene3D" id="3.90.550.10">
    <property type="entry name" value="Spore Coat Polysaccharide Biosynthesis Protein SpsA, Chain A"/>
    <property type="match status" value="1"/>
</dbReference>
<dbReference type="PANTHER" id="PTHR43685">
    <property type="entry name" value="GLYCOSYLTRANSFERASE"/>
    <property type="match status" value="1"/>
</dbReference>
<name>A0ABV6HGY8_9SPHI</name>
<dbReference type="Proteomes" id="UP001589774">
    <property type="component" value="Unassembled WGS sequence"/>
</dbReference>
<dbReference type="RefSeq" id="WP_130856234.1">
    <property type="nucleotide sequence ID" value="NZ_JBHLWO010000001.1"/>
</dbReference>
<comment type="caution">
    <text evidence="2">The sequence shown here is derived from an EMBL/GenBank/DDBJ whole genome shotgun (WGS) entry which is preliminary data.</text>
</comment>
<protein>
    <submittedName>
        <fullName evidence="2">Glycosyltransferase family 2 protein</fullName>
    </submittedName>
</protein>
<dbReference type="EMBL" id="JBHLWO010000001">
    <property type="protein sequence ID" value="MFC0318158.1"/>
    <property type="molecule type" value="Genomic_DNA"/>
</dbReference>
<evidence type="ECO:0000313" key="2">
    <source>
        <dbReference type="EMBL" id="MFC0318158.1"/>
    </source>
</evidence>
<evidence type="ECO:0000259" key="1">
    <source>
        <dbReference type="Pfam" id="PF00535"/>
    </source>
</evidence>
<keyword evidence="3" id="KW-1185">Reference proteome</keyword>
<organism evidence="2 3">
    <name type="scientific">Olivibacter oleidegradans</name>
    <dbReference type="NCBI Taxonomy" id="760123"/>
    <lineage>
        <taxon>Bacteria</taxon>
        <taxon>Pseudomonadati</taxon>
        <taxon>Bacteroidota</taxon>
        <taxon>Sphingobacteriia</taxon>
        <taxon>Sphingobacteriales</taxon>
        <taxon>Sphingobacteriaceae</taxon>
        <taxon>Olivibacter</taxon>
    </lineage>
</organism>
<reference evidence="2 3" key="1">
    <citation type="submission" date="2024-09" db="EMBL/GenBank/DDBJ databases">
        <authorList>
            <person name="Sun Q."/>
            <person name="Mori K."/>
        </authorList>
    </citation>
    <scope>NUCLEOTIDE SEQUENCE [LARGE SCALE GENOMIC DNA]</scope>
    <source>
        <strain evidence="2 3">CCM 7765</strain>
    </source>
</reference>
<dbReference type="SUPFAM" id="SSF53448">
    <property type="entry name" value="Nucleotide-diphospho-sugar transferases"/>
    <property type="match status" value="1"/>
</dbReference>
<dbReference type="InterPro" id="IPR029044">
    <property type="entry name" value="Nucleotide-diphossugar_trans"/>
</dbReference>
<feature type="domain" description="Glycosyltransferase 2-like" evidence="1">
    <location>
        <begin position="5"/>
        <end position="135"/>
    </location>
</feature>
<dbReference type="InterPro" id="IPR001173">
    <property type="entry name" value="Glyco_trans_2-like"/>
</dbReference>
<evidence type="ECO:0000313" key="3">
    <source>
        <dbReference type="Proteomes" id="UP001589774"/>
    </source>
</evidence>
<dbReference type="InterPro" id="IPR050834">
    <property type="entry name" value="Glycosyltransf_2"/>
</dbReference>
<gene>
    <name evidence="2" type="ORF">ACFFI0_07545</name>
</gene>
<proteinExistence type="predicted"/>